<gene>
    <name evidence="2" type="ORF">FK004_04905</name>
</gene>
<evidence type="ECO:0008006" key="4">
    <source>
        <dbReference type="Google" id="ProtNLM"/>
    </source>
</evidence>
<organism evidence="2 3">
    <name type="scientific">Flavobacterium kingsejongi</name>
    <dbReference type="NCBI Taxonomy" id="1678728"/>
    <lineage>
        <taxon>Bacteria</taxon>
        <taxon>Pseudomonadati</taxon>
        <taxon>Bacteroidota</taxon>
        <taxon>Flavobacteriia</taxon>
        <taxon>Flavobacteriales</taxon>
        <taxon>Flavobacteriaceae</taxon>
        <taxon>Flavobacterium</taxon>
    </lineage>
</organism>
<reference evidence="2 3" key="1">
    <citation type="submission" date="2017-04" db="EMBL/GenBank/DDBJ databases">
        <title>Complete genome sequence of Flavobacterium kingsejong AJ004.</title>
        <authorList>
            <person name="Lee P.C."/>
        </authorList>
    </citation>
    <scope>NUCLEOTIDE SEQUENCE [LARGE SCALE GENOMIC DNA]</scope>
    <source>
        <strain evidence="2 3">AJ004</strain>
    </source>
</reference>
<dbReference type="AlphaFoldDB" id="A0A2S1LLK3"/>
<feature type="signal peptide" evidence="1">
    <location>
        <begin position="1"/>
        <end position="18"/>
    </location>
</feature>
<name>A0A2S1LLK3_9FLAO</name>
<evidence type="ECO:0000256" key="1">
    <source>
        <dbReference type="SAM" id="SignalP"/>
    </source>
</evidence>
<dbReference type="RefSeq" id="WP_108736249.1">
    <property type="nucleotide sequence ID" value="NZ_CP020919.1"/>
</dbReference>
<evidence type="ECO:0000313" key="2">
    <source>
        <dbReference type="EMBL" id="AWG24614.1"/>
    </source>
</evidence>
<dbReference type="OrthoDB" id="893802at2"/>
<accession>A0A2S1LLK3</accession>
<dbReference type="EMBL" id="CP020919">
    <property type="protein sequence ID" value="AWG24614.1"/>
    <property type="molecule type" value="Genomic_DNA"/>
</dbReference>
<keyword evidence="3" id="KW-1185">Reference proteome</keyword>
<protein>
    <recommendedName>
        <fullName evidence="4">Lipoprotein</fullName>
    </recommendedName>
</protein>
<dbReference type="Proteomes" id="UP000244677">
    <property type="component" value="Chromosome"/>
</dbReference>
<keyword evidence="1" id="KW-0732">Signal</keyword>
<proteinExistence type="predicted"/>
<evidence type="ECO:0000313" key="3">
    <source>
        <dbReference type="Proteomes" id="UP000244677"/>
    </source>
</evidence>
<sequence length="149" mass="16520">MKKVIAILVLMFALTACSLGDDNSNGFSVALLPVETVQIPESFQYGNTYLIKMTYKRPTTCHSYSGIYFTSKDTVRTVAIQNLVENRSDCQAIEIGVPQEASFNFKVLEIEGKSYKFRFYKGIGENGQDLFEEIIVPVVAPTNVVGSSN</sequence>
<dbReference type="PROSITE" id="PS51257">
    <property type="entry name" value="PROKAR_LIPOPROTEIN"/>
    <property type="match status" value="1"/>
</dbReference>
<dbReference type="KEGG" id="fki:FK004_04905"/>
<feature type="chain" id="PRO_5015776516" description="Lipoprotein" evidence="1">
    <location>
        <begin position="19"/>
        <end position="149"/>
    </location>
</feature>